<dbReference type="AlphaFoldDB" id="A0A377KNU4"/>
<dbReference type="EC" id="1.11.1.1" evidence="1"/>
<accession>A0A377KNU4</accession>
<dbReference type="Gene3D" id="3.50.50.60">
    <property type="entry name" value="FAD/NAD(P)-binding domain"/>
    <property type="match status" value="2"/>
</dbReference>
<evidence type="ECO:0000313" key="1">
    <source>
        <dbReference type="EMBL" id="STP30870.1"/>
    </source>
</evidence>
<sequence length="95" mass="10404">MNISIITINPDTKEITTHSTNDKEATEIYDKILLSPGGVPRIIPKVADQHENIFYLLGRVWADKVKNRMASAKKVSAGGAWYIGIDVAIAYASTS</sequence>
<protein>
    <submittedName>
        <fullName evidence="1">NADH peroxidase</fullName>
        <ecNumber evidence="1">1.11.1.1</ecNumber>
    </submittedName>
</protein>
<dbReference type="GO" id="GO:0016692">
    <property type="term" value="F:NADH peroxidase activity"/>
    <property type="evidence" value="ECO:0007669"/>
    <property type="project" value="UniProtKB-EC"/>
</dbReference>
<dbReference type="EMBL" id="UGIF01000002">
    <property type="protein sequence ID" value="STP30870.1"/>
    <property type="molecule type" value="Genomic_DNA"/>
</dbReference>
<reference evidence="1 2" key="1">
    <citation type="submission" date="2018-06" db="EMBL/GenBank/DDBJ databases">
        <authorList>
            <consortium name="Pathogen Informatics"/>
            <person name="Doyle S."/>
        </authorList>
    </citation>
    <scope>NUCLEOTIDE SEQUENCE [LARGE SCALE GENOMIC DNA]</scope>
    <source>
        <strain evidence="1 2">NCTC8129</strain>
    </source>
</reference>
<dbReference type="SUPFAM" id="SSF51905">
    <property type="entry name" value="FAD/NAD(P)-binding domain"/>
    <property type="match status" value="1"/>
</dbReference>
<proteinExistence type="predicted"/>
<gene>
    <name evidence="1" type="primary">npr_3</name>
    <name evidence="1" type="ORF">NCTC8129_03127</name>
</gene>
<evidence type="ECO:0000313" key="2">
    <source>
        <dbReference type="Proteomes" id="UP000254070"/>
    </source>
</evidence>
<keyword evidence="1" id="KW-0560">Oxidoreductase</keyword>
<organism evidence="1 2">
    <name type="scientific">Enterococcus durans</name>
    <dbReference type="NCBI Taxonomy" id="53345"/>
    <lineage>
        <taxon>Bacteria</taxon>
        <taxon>Bacillati</taxon>
        <taxon>Bacillota</taxon>
        <taxon>Bacilli</taxon>
        <taxon>Lactobacillales</taxon>
        <taxon>Enterococcaceae</taxon>
        <taxon>Enterococcus</taxon>
    </lineage>
</organism>
<name>A0A377KNU4_9ENTE</name>
<dbReference type="InterPro" id="IPR036188">
    <property type="entry name" value="FAD/NAD-bd_sf"/>
</dbReference>
<dbReference type="Proteomes" id="UP000254070">
    <property type="component" value="Unassembled WGS sequence"/>
</dbReference>
<dbReference type="RefSeq" id="WP_177952425.1">
    <property type="nucleotide sequence ID" value="NZ_CABGJD010000018.1"/>
</dbReference>
<keyword evidence="1" id="KW-0575">Peroxidase</keyword>